<proteinExistence type="predicted"/>
<evidence type="ECO:0000313" key="3">
    <source>
        <dbReference type="EMBL" id="QEL17174.1"/>
    </source>
</evidence>
<keyword evidence="1" id="KW-0732">Signal</keyword>
<dbReference type="PROSITE" id="PS51352">
    <property type="entry name" value="THIOREDOXIN_2"/>
    <property type="match status" value="1"/>
</dbReference>
<feature type="domain" description="Thioredoxin" evidence="2">
    <location>
        <begin position="27"/>
        <end position="180"/>
    </location>
</feature>
<feature type="signal peptide" evidence="1">
    <location>
        <begin position="1"/>
        <end position="20"/>
    </location>
</feature>
<dbReference type="AlphaFoldDB" id="A0A5C1AJ73"/>
<dbReference type="InterPro" id="IPR013740">
    <property type="entry name" value="Redoxin"/>
</dbReference>
<dbReference type="EMBL" id="CP042425">
    <property type="protein sequence ID" value="QEL17174.1"/>
    <property type="molecule type" value="Genomic_DNA"/>
</dbReference>
<dbReference type="SUPFAM" id="SSF52833">
    <property type="entry name" value="Thioredoxin-like"/>
    <property type="match status" value="1"/>
</dbReference>
<evidence type="ECO:0000313" key="4">
    <source>
        <dbReference type="Proteomes" id="UP000324974"/>
    </source>
</evidence>
<dbReference type="GO" id="GO:0016491">
    <property type="term" value="F:oxidoreductase activity"/>
    <property type="evidence" value="ECO:0007669"/>
    <property type="project" value="InterPro"/>
</dbReference>
<dbReference type="CDD" id="cd02969">
    <property type="entry name" value="PRX_like1"/>
    <property type="match status" value="1"/>
</dbReference>
<name>A0A5C1AJ73_9BACT</name>
<dbReference type="InterPro" id="IPR013766">
    <property type="entry name" value="Thioredoxin_domain"/>
</dbReference>
<dbReference type="Proteomes" id="UP000324974">
    <property type="component" value="Chromosome"/>
</dbReference>
<dbReference type="Pfam" id="PF08534">
    <property type="entry name" value="Redoxin"/>
    <property type="match status" value="1"/>
</dbReference>
<dbReference type="KEGG" id="lrs:PX52LOC_04156"/>
<dbReference type="OrthoDB" id="9809746at2"/>
<feature type="chain" id="PRO_5022908944" evidence="1">
    <location>
        <begin position="21"/>
        <end position="205"/>
    </location>
</feature>
<dbReference type="PANTHER" id="PTHR43640">
    <property type="entry name" value="OS07G0260300 PROTEIN"/>
    <property type="match status" value="1"/>
</dbReference>
<gene>
    <name evidence="3" type="ORF">PX52LOC_04156</name>
</gene>
<organism evidence="3 4">
    <name type="scientific">Limnoglobus roseus</name>
    <dbReference type="NCBI Taxonomy" id="2598579"/>
    <lineage>
        <taxon>Bacteria</taxon>
        <taxon>Pseudomonadati</taxon>
        <taxon>Planctomycetota</taxon>
        <taxon>Planctomycetia</taxon>
        <taxon>Gemmatales</taxon>
        <taxon>Gemmataceae</taxon>
        <taxon>Limnoglobus</taxon>
    </lineage>
</organism>
<evidence type="ECO:0000259" key="2">
    <source>
        <dbReference type="PROSITE" id="PS51352"/>
    </source>
</evidence>
<keyword evidence="4" id="KW-1185">Reference proteome</keyword>
<sequence>MFRTALGLTLTLAVAGFATAGEFNKTLSLGDAAPAWSDLEGTDGKKHALADLKDKDVVVVVFTCNSCPVAVDYEDRIIGFTKAHAADTSKVAVVAINVNTIKEDSLPEMKKRAEKKKLPYAYLLDPTQEIGKKYGAAYTPEFFVLNKDRKVVYMGSLDDKSKAAEAKVNYLEPAVKAALEGKSVEKGETLARGCMIRYTRKAKED</sequence>
<protein>
    <submittedName>
        <fullName evidence="3">Thioredoxin family protein</fullName>
    </submittedName>
</protein>
<evidence type="ECO:0000256" key="1">
    <source>
        <dbReference type="SAM" id="SignalP"/>
    </source>
</evidence>
<dbReference type="Gene3D" id="3.40.30.10">
    <property type="entry name" value="Glutaredoxin"/>
    <property type="match status" value="1"/>
</dbReference>
<dbReference type="RefSeq" id="WP_149111817.1">
    <property type="nucleotide sequence ID" value="NZ_CP042425.1"/>
</dbReference>
<dbReference type="InterPro" id="IPR036249">
    <property type="entry name" value="Thioredoxin-like_sf"/>
</dbReference>
<dbReference type="PANTHER" id="PTHR43640:SF1">
    <property type="entry name" value="THIOREDOXIN-DEPENDENT PEROXIREDOXIN"/>
    <property type="match status" value="1"/>
</dbReference>
<dbReference type="InterPro" id="IPR047262">
    <property type="entry name" value="PRX-like1"/>
</dbReference>
<accession>A0A5C1AJ73</accession>
<reference evidence="4" key="1">
    <citation type="submission" date="2019-08" db="EMBL/GenBank/DDBJ databases">
        <title>Limnoglobus roseus gen. nov., sp. nov., a novel freshwater planctomycete with a giant genome from the family Gemmataceae.</title>
        <authorList>
            <person name="Kulichevskaya I.S."/>
            <person name="Naumoff D.G."/>
            <person name="Miroshnikov K."/>
            <person name="Ivanova A."/>
            <person name="Philippov D.A."/>
            <person name="Hakobyan A."/>
            <person name="Rijpstra I.C."/>
            <person name="Sinninghe Damste J.S."/>
            <person name="Liesack W."/>
            <person name="Dedysh S.N."/>
        </authorList>
    </citation>
    <scope>NUCLEOTIDE SEQUENCE [LARGE SCALE GENOMIC DNA]</scope>
    <source>
        <strain evidence="4">PX52</strain>
    </source>
</reference>